<accession>A0A7D5I602</accession>
<organism evidence="1 2">
    <name type="scientific">Methanolobus zinderi</name>
    <dbReference type="NCBI Taxonomy" id="536044"/>
    <lineage>
        <taxon>Archaea</taxon>
        <taxon>Methanobacteriati</taxon>
        <taxon>Methanobacteriota</taxon>
        <taxon>Stenosarchaea group</taxon>
        <taxon>Methanomicrobia</taxon>
        <taxon>Methanosarcinales</taxon>
        <taxon>Methanosarcinaceae</taxon>
        <taxon>Methanolobus</taxon>
    </lineage>
</organism>
<dbReference type="RefSeq" id="WP_176965816.1">
    <property type="nucleotide sequence ID" value="NZ_CP058215.1"/>
</dbReference>
<evidence type="ECO:0000313" key="1">
    <source>
        <dbReference type="EMBL" id="QLC50761.1"/>
    </source>
</evidence>
<sequence length="95" mass="11037">MIDTPREIEVEKAVENFIKDAGRDFRVCTTCGGPVIYPIEYSTPKDTDLIIEIGGNTLYVSKVQARYLRKIEMRMLERYLMYLERKSNNPHPGTH</sequence>
<gene>
    <name evidence="1" type="ORF">HWN40_11230</name>
</gene>
<protein>
    <submittedName>
        <fullName evidence="1">Uncharacterized protein</fullName>
    </submittedName>
</protein>
<dbReference type="KEGG" id="mzi:HWN40_11230"/>
<dbReference type="AlphaFoldDB" id="A0A7D5I602"/>
<dbReference type="OrthoDB" id="52980at2157"/>
<dbReference type="Proteomes" id="UP000509594">
    <property type="component" value="Chromosome"/>
</dbReference>
<dbReference type="GeneID" id="55822255"/>
<proteinExistence type="predicted"/>
<name>A0A7D5I602_9EURY</name>
<keyword evidence="2" id="KW-1185">Reference proteome</keyword>
<reference evidence="1 2" key="1">
    <citation type="submission" date="2020-06" db="EMBL/GenBank/DDBJ databases">
        <title>Methanolobus halotolerans sp. nov., isolated from a saline lake Tus in Siberia.</title>
        <authorList>
            <person name="Shen Y."/>
            <person name="Chen S.-C."/>
            <person name="Lai M.-C."/>
            <person name="Huang H.-H."/>
            <person name="Chiu H.-H."/>
            <person name="Tang S.-L."/>
            <person name="Rogozin D.Y."/>
            <person name="Degermendzhy A.G."/>
        </authorList>
    </citation>
    <scope>NUCLEOTIDE SEQUENCE [LARGE SCALE GENOMIC DNA]</scope>
    <source>
        <strain evidence="1 2">DSM 21339</strain>
    </source>
</reference>
<dbReference type="EMBL" id="CP058215">
    <property type="protein sequence ID" value="QLC50761.1"/>
    <property type="molecule type" value="Genomic_DNA"/>
</dbReference>
<evidence type="ECO:0000313" key="2">
    <source>
        <dbReference type="Proteomes" id="UP000509594"/>
    </source>
</evidence>